<dbReference type="AlphaFoldDB" id="A0A177VAC3"/>
<reference evidence="6" key="1">
    <citation type="submission" date="2016-04" db="EMBL/GenBank/DDBJ databases">
        <authorList>
            <person name="Nguyen H.D."/>
            <person name="Kesanakurti P."/>
            <person name="Cullis J."/>
            <person name="Levesque C.A."/>
            <person name="Hambleton S."/>
        </authorList>
    </citation>
    <scope>NUCLEOTIDE SEQUENCE</scope>
    <source>
        <strain evidence="6">DAOMC 238032</strain>
    </source>
</reference>
<feature type="region of interest" description="Disordered" evidence="4">
    <location>
        <begin position="231"/>
        <end position="299"/>
    </location>
</feature>
<feature type="compositionally biased region" description="Basic and acidic residues" evidence="4">
    <location>
        <begin position="246"/>
        <end position="256"/>
    </location>
</feature>
<comment type="caution">
    <text evidence="6">The sequence shown here is derived from an EMBL/GenBank/DDBJ whole genome shotgun (WGS) entry which is preliminary data.</text>
</comment>
<dbReference type="EMBL" id="LWDD02000013">
    <property type="protein sequence ID" value="KAE8265459.1"/>
    <property type="molecule type" value="Genomic_DNA"/>
</dbReference>
<dbReference type="InterPro" id="IPR021622">
    <property type="entry name" value="Afadin/alpha-actinin-bd"/>
</dbReference>
<name>A0A177VAC3_9BASI</name>
<evidence type="ECO:0000313" key="6">
    <source>
        <dbReference type="EMBL" id="KAE8265459.1"/>
    </source>
</evidence>
<feature type="compositionally biased region" description="Low complexity" evidence="4">
    <location>
        <begin position="288"/>
        <end position="299"/>
    </location>
</feature>
<comment type="similarity">
    <text evidence="1">Belongs to the ADIP family.</text>
</comment>
<evidence type="ECO:0000256" key="3">
    <source>
        <dbReference type="SAM" id="Coils"/>
    </source>
</evidence>
<proteinExistence type="inferred from homology"/>
<dbReference type="Proteomes" id="UP000077671">
    <property type="component" value="Unassembled WGS sequence"/>
</dbReference>
<dbReference type="Proteomes" id="UP000836402">
    <property type="component" value="Unassembled WGS sequence"/>
</dbReference>
<evidence type="ECO:0000313" key="8">
    <source>
        <dbReference type="Proteomes" id="UP000836402"/>
    </source>
</evidence>
<evidence type="ECO:0000313" key="5">
    <source>
        <dbReference type="EMBL" id="CAD6935654.1"/>
    </source>
</evidence>
<sequence>MSRLDDSDDSLSTAASPTFDQLNFLLISRGYTNKPLLIPSGTSEATIQALSNTIHALLSQREEDIEVREQLGAQNRTLTATVERLKRSVDEEMRKSEDLERKLESIKVKADSALAAHATVVAAHKQTQAVLIRARTDLQCVKVAAHQYRLSLNRGSERLKSKLAETSLTALRSVVPALRVATGAFSDYKGVRGALMQAQLRSTASSGTVSDGHGAGGSGVVLKEQLTELDRSLSSRSNMPPRKRKAPAEARSEESSKSPPKRKPRLEEASKRASGSLRLSRIGALRDTSTSGGISSRSS</sequence>
<keyword evidence="2 3" id="KW-0175">Coiled coil</keyword>
<gene>
    <name evidence="6" type="ORF">A4X03_0g258</name>
    <name evidence="5" type="ORF">JKIAZH3_G9521</name>
</gene>
<dbReference type="EMBL" id="CAJHJG010003793">
    <property type="protein sequence ID" value="CAD6935654.1"/>
    <property type="molecule type" value="Genomic_DNA"/>
</dbReference>
<feature type="coiled-coil region" evidence="3">
    <location>
        <begin position="68"/>
        <end position="116"/>
    </location>
</feature>
<evidence type="ECO:0000313" key="7">
    <source>
        <dbReference type="Proteomes" id="UP000077671"/>
    </source>
</evidence>
<evidence type="ECO:0000256" key="2">
    <source>
        <dbReference type="ARBA" id="ARBA00023054"/>
    </source>
</evidence>
<evidence type="ECO:0000256" key="1">
    <source>
        <dbReference type="ARBA" id="ARBA00009291"/>
    </source>
</evidence>
<reference evidence="5" key="3">
    <citation type="submission" date="2020-10" db="EMBL/GenBank/DDBJ databases">
        <authorList>
            <person name="Sedaghatjoo S."/>
        </authorList>
    </citation>
    <scope>NUCLEOTIDE SEQUENCE</scope>
    <source>
        <strain evidence="5">AZH3</strain>
    </source>
</reference>
<keyword evidence="8" id="KW-1185">Reference proteome</keyword>
<accession>A0A177VAC3</accession>
<protein>
    <submittedName>
        <fullName evidence="6">Uncharacterized protein</fullName>
    </submittedName>
</protein>
<reference evidence="6" key="2">
    <citation type="journal article" date="2019" name="IMA Fungus">
        <title>Genome sequencing and comparison of five Tilletia species to identify candidate genes for the detection of regulated species infecting wheat.</title>
        <authorList>
            <person name="Nguyen H.D.T."/>
            <person name="Sultana T."/>
            <person name="Kesanakurti P."/>
            <person name="Hambleton S."/>
        </authorList>
    </citation>
    <scope>NUCLEOTIDE SEQUENCE</scope>
    <source>
        <strain evidence="6">DAOMC 238032</strain>
    </source>
</reference>
<dbReference type="Pfam" id="PF11559">
    <property type="entry name" value="ADIP"/>
    <property type="match status" value="1"/>
</dbReference>
<organism evidence="6 7">
    <name type="scientific">Tilletia caries</name>
    <name type="common">wheat bunt fungus</name>
    <dbReference type="NCBI Taxonomy" id="13290"/>
    <lineage>
        <taxon>Eukaryota</taxon>
        <taxon>Fungi</taxon>
        <taxon>Dikarya</taxon>
        <taxon>Basidiomycota</taxon>
        <taxon>Ustilaginomycotina</taxon>
        <taxon>Exobasidiomycetes</taxon>
        <taxon>Tilletiales</taxon>
        <taxon>Tilletiaceae</taxon>
        <taxon>Tilletia</taxon>
    </lineage>
</organism>
<evidence type="ECO:0000256" key="4">
    <source>
        <dbReference type="SAM" id="MobiDB-lite"/>
    </source>
</evidence>